<evidence type="ECO:0000313" key="2">
    <source>
        <dbReference type="Proteomes" id="UP000432089"/>
    </source>
</evidence>
<dbReference type="AlphaFoldDB" id="A0A7V7PRJ7"/>
<proteinExistence type="predicted"/>
<accession>A0A7V7PRJ7</accession>
<comment type="caution">
    <text evidence="1">The sequence shown here is derived from an EMBL/GenBank/DDBJ whole genome shotgun (WGS) entry which is preliminary data.</text>
</comment>
<dbReference type="RefSeq" id="WP_150968593.1">
    <property type="nucleotide sequence ID" value="NZ_VZDO01000003.1"/>
</dbReference>
<dbReference type="Proteomes" id="UP000432089">
    <property type="component" value="Unassembled WGS sequence"/>
</dbReference>
<organism evidence="1 2">
    <name type="scientific">Plantimonas leprariae</name>
    <dbReference type="NCBI Taxonomy" id="2615207"/>
    <lineage>
        <taxon>Bacteria</taxon>
        <taxon>Pseudomonadati</taxon>
        <taxon>Pseudomonadota</taxon>
        <taxon>Alphaproteobacteria</taxon>
        <taxon>Hyphomicrobiales</taxon>
        <taxon>Aurantimonadaceae</taxon>
        <taxon>Plantimonas</taxon>
    </lineage>
</organism>
<protein>
    <submittedName>
        <fullName evidence="1">Uncharacterized protein</fullName>
    </submittedName>
</protein>
<gene>
    <name evidence="1" type="ORF">F6X38_05505</name>
</gene>
<reference evidence="1 2" key="1">
    <citation type="submission" date="2019-09" db="EMBL/GenBank/DDBJ databases">
        <title>YIM 132180 draft genome.</title>
        <authorList>
            <person name="Zhang K."/>
        </authorList>
    </citation>
    <scope>NUCLEOTIDE SEQUENCE [LARGE SCALE GENOMIC DNA]</scope>
    <source>
        <strain evidence="1 2">YIM 132180</strain>
    </source>
</reference>
<evidence type="ECO:0000313" key="1">
    <source>
        <dbReference type="EMBL" id="KAB0681342.1"/>
    </source>
</evidence>
<name>A0A7V7PRJ7_9HYPH</name>
<sequence>MRWLIVALLLVGFVFVGVLVFWPQQPASGTPPAGYSPEMPAWLAAILPDPPAARPRAAPPTTLAAGRQWSGRFFAADGKLGTARFRLIAGAELKVVARAPGEDEQVLCVTATGIAPGCEHAGRNGRGSITVGRRDADVILEATQGDVAFSIND</sequence>
<dbReference type="EMBL" id="VZDO01000003">
    <property type="protein sequence ID" value="KAB0681342.1"/>
    <property type="molecule type" value="Genomic_DNA"/>
</dbReference>
<keyword evidence="2" id="KW-1185">Reference proteome</keyword>